<dbReference type="EMBL" id="SSSM01000003">
    <property type="protein sequence ID" value="THG32012.1"/>
    <property type="molecule type" value="Genomic_DNA"/>
</dbReference>
<dbReference type="GO" id="GO:0005886">
    <property type="term" value="C:plasma membrane"/>
    <property type="evidence" value="ECO:0007669"/>
    <property type="project" value="UniProtKB-SubCell"/>
</dbReference>
<keyword evidence="3 6" id="KW-0812">Transmembrane</keyword>
<feature type="transmembrane region" description="Helical" evidence="6">
    <location>
        <begin position="371"/>
        <end position="391"/>
    </location>
</feature>
<evidence type="ECO:0000256" key="5">
    <source>
        <dbReference type="ARBA" id="ARBA00023136"/>
    </source>
</evidence>
<keyword evidence="9" id="KW-1185">Reference proteome</keyword>
<feature type="transmembrane region" description="Helical" evidence="6">
    <location>
        <begin position="236"/>
        <end position="260"/>
    </location>
</feature>
<name>A0A4S4FMV1_9MICO</name>
<evidence type="ECO:0000313" key="8">
    <source>
        <dbReference type="EMBL" id="THG32012.1"/>
    </source>
</evidence>
<evidence type="ECO:0000256" key="1">
    <source>
        <dbReference type="ARBA" id="ARBA00004651"/>
    </source>
</evidence>
<dbReference type="EMBL" id="SSSM01000004">
    <property type="protein sequence ID" value="THG30775.1"/>
    <property type="molecule type" value="Genomic_DNA"/>
</dbReference>
<sequence>MKSKFALFAGGRVLGSLLQAIIFLLFTRVSTISEVGAAGIVFGACLFLGTFADLGMMNFVSRARAVNRDDHEVAQALVVNRYTSIAAAAVFAFGAWALAPTGVSSLALALLAISVAVEKNVETALAVPIADDIGVMPATSIVLRRASALVAFLALQVTGLDGLTSYAVSALIGNLVGQIQIQIWLSKHVRASNDIRFSHLVSVAQKGAPFLLSNVAGQARTLDTVFLGLFSTSFQAGLYAAATRLTAPLMLVPGTLTTILMPHAAKSSSAAARTTARNIILAYLACLLPLGIVGIFAEPLIVLVLTDRFAGAALPFTVALLSVPFVALSPALGAILQGQGHERLVAINGVVSACVLLVALVAGSIGLGATGVALAVGVVYFLKSVSLWQSIRTHLH</sequence>
<dbReference type="PANTHER" id="PTHR30250:SF11">
    <property type="entry name" value="O-ANTIGEN TRANSPORTER-RELATED"/>
    <property type="match status" value="1"/>
</dbReference>
<proteinExistence type="predicted"/>
<feature type="transmembrane region" description="Helical" evidence="6">
    <location>
        <begin position="36"/>
        <end position="60"/>
    </location>
</feature>
<feature type="transmembrane region" description="Helical" evidence="6">
    <location>
        <begin position="166"/>
        <end position="185"/>
    </location>
</feature>
<dbReference type="Proteomes" id="UP000309133">
    <property type="component" value="Unassembled WGS sequence"/>
</dbReference>
<feature type="transmembrane region" description="Helical" evidence="6">
    <location>
        <begin position="312"/>
        <end position="332"/>
    </location>
</feature>
<organism evidence="7 9">
    <name type="scientific">Naasia lichenicola</name>
    <dbReference type="NCBI Taxonomy" id="2565933"/>
    <lineage>
        <taxon>Bacteria</taxon>
        <taxon>Bacillati</taxon>
        <taxon>Actinomycetota</taxon>
        <taxon>Actinomycetes</taxon>
        <taxon>Micrococcales</taxon>
        <taxon>Microbacteriaceae</taxon>
        <taxon>Naasia</taxon>
    </lineage>
</organism>
<reference evidence="7 9" key="1">
    <citation type="submission" date="2019-04" db="EMBL/GenBank/DDBJ databases">
        <authorList>
            <person name="Jiang L."/>
        </authorList>
    </citation>
    <scope>NUCLEOTIDE SEQUENCE [LARGE SCALE GENOMIC DNA]</scope>
    <source>
        <strain evidence="7 9">YIM 131853</strain>
    </source>
</reference>
<keyword evidence="5 6" id="KW-0472">Membrane</keyword>
<evidence type="ECO:0000256" key="6">
    <source>
        <dbReference type="SAM" id="Phobius"/>
    </source>
</evidence>
<feature type="transmembrane region" description="Helical" evidence="6">
    <location>
        <begin position="142"/>
        <end position="160"/>
    </location>
</feature>
<accession>A0A4S4FMV1</accession>
<dbReference type="InterPro" id="IPR002797">
    <property type="entry name" value="Polysacc_synth"/>
</dbReference>
<dbReference type="RefSeq" id="WP_136427132.1">
    <property type="nucleotide sequence ID" value="NZ_SSSM01000003.1"/>
</dbReference>
<evidence type="ECO:0000256" key="3">
    <source>
        <dbReference type="ARBA" id="ARBA00022692"/>
    </source>
</evidence>
<keyword evidence="2" id="KW-1003">Cell membrane</keyword>
<feature type="transmembrane region" description="Helical" evidence="6">
    <location>
        <begin position="344"/>
        <end position="365"/>
    </location>
</feature>
<dbReference type="InterPro" id="IPR050833">
    <property type="entry name" value="Poly_Biosynth_Transport"/>
</dbReference>
<dbReference type="AlphaFoldDB" id="A0A4S4FMV1"/>
<gene>
    <name evidence="8" type="ORF">E6C64_08195</name>
    <name evidence="7" type="ORF">E6C64_09050</name>
</gene>
<dbReference type="OrthoDB" id="5117399at2"/>
<evidence type="ECO:0000313" key="9">
    <source>
        <dbReference type="Proteomes" id="UP000309133"/>
    </source>
</evidence>
<comment type="caution">
    <text evidence="7">The sequence shown here is derived from an EMBL/GenBank/DDBJ whole genome shotgun (WGS) entry which is preliminary data.</text>
</comment>
<feature type="transmembrane region" description="Helical" evidence="6">
    <location>
        <begin position="281"/>
        <end position="306"/>
    </location>
</feature>
<evidence type="ECO:0000313" key="7">
    <source>
        <dbReference type="EMBL" id="THG30775.1"/>
    </source>
</evidence>
<evidence type="ECO:0000256" key="4">
    <source>
        <dbReference type="ARBA" id="ARBA00022989"/>
    </source>
</evidence>
<protein>
    <submittedName>
        <fullName evidence="7">Lipopolysaccharide biosynthesis protein</fullName>
    </submittedName>
</protein>
<evidence type="ECO:0000256" key="2">
    <source>
        <dbReference type="ARBA" id="ARBA00022475"/>
    </source>
</evidence>
<dbReference type="PANTHER" id="PTHR30250">
    <property type="entry name" value="PST FAMILY PREDICTED COLANIC ACID TRANSPORTER"/>
    <property type="match status" value="1"/>
</dbReference>
<comment type="subcellular location">
    <subcellularLocation>
        <location evidence="1">Cell membrane</location>
        <topology evidence="1">Multi-pass membrane protein</topology>
    </subcellularLocation>
</comment>
<keyword evidence="4 6" id="KW-1133">Transmembrane helix</keyword>
<dbReference type="Pfam" id="PF01943">
    <property type="entry name" value="Polysacc_synt"/>
    <property type="match status" value="1"/>
</dbReference>